<dbReference type="EMBL" id="CAKXAJ010025409">
    <property type="protein sequence ID" value="CAH2238880.1"/>
    <property type="molecule type" value="Genomic_DNA"/>
</dbReference>
<dbReference type="Gene3D" id="3.40.525.10">
    <property type="entry name" value="CRAL-TRIO lipid binding domain"/>
    <property type="match status" value="1"/>
</dbReference>
<dbReference type="PANTHER" id="PTHR10174">
    <property type="entry name" value="ALPHA-TOCOPHEROL TRANSFER PROTEIN-RELATED"/>
    <property type="match status" value="1"/>
</dbReference>
<organism evidence="2 3">
    <name type="scientific">Pararge aegeria aegeria</name>
    <dbReference type="NCBI Taxonomy" id="348720"/>
    <lineage>
        <taxon>Eukaryota</taxon>
        <taxon>Metazoa</taxon>
        <taxon>Ecdysozoa</taxon>
        <taxon>Arthropoda</taxon>
        <taxon>Hexapoda</taxon>
        <taxon>Insecta</taxon>
        <taxon>Pterygota</taxon>
        <taxon>Neoptera</taxon>
        <taxon>Endopterygota</taxon>
        <taxon>Lepidoptera</taxon>
        <taxon>Glossata</taxon>
        <taxon>Ditrysia</taxon>
        <taxon>Papilionoidea</taxon>
        <taxon>Nymphalidae</taxon>
        <taxon>Satyrinae</taxon>
        <taxon>Satyrini</taxon>
        <taxon>Parargina</taxon>
        <taxon>Pararge</taxon>
    </lineage>
</organism>
<dbReference type="CDD" id="cd00170">
    <property type="entry name" value="SEC14"/>
    <property type="match status" value="1"/>
</dbReference>
<gene>
    <name evidence="2" type="primary">jg13690</name>
    <name evidence="2" type="ORF">PAEG_LOCUS15906</name>
</gene>
<dbReference type="Pfam" id="PF00650">
    <property type="entry name" value="CRAL_TRIO"/>
    <property type="match status" value="1"/>
</dbReference>
<sequence length="304" mass="35144">MDKILLVRSDTVQHVRKLYNLDKPGMMEDAINILDEWVQKQKHFNKKNFSPRYLEMTIIVNKGSIERAKAQLDKICTMKTLLPQFFGNHNANTDFEHLYEVVKSVLLPKLTSDHYRVNVMKFYDVEWNASQAIYLYRHNVILAEYVKIHDYLSGFISIIDLSEAKLMSFLKRINPFQLKQAMSIFIDGYGMRIKAIHIISESTFVDGLVTLLKSVVSAKVASRINVHKSFKDLHKFIPKAILPLDYGGEERSLKTLQNEWIEVLASQENLDYLKEMNGASTNESCRQKGKFTEHYAGMPGNRFG</sequence>
<comment type="caution">
    <text evidence="2">The sequence shown here is derived from an EMBL/GenBank/DDBJ whole genome shotgun (WGS) entry which is preliminary data.</text>
</comment>
<evidence type="ECO:0000259" key="1">
    <source>
        <dbReference type="PROSITE" id="PS50191"/>
    </source>
</evidence>
<evidence type="ECO:0000313" key="2">
    <source>
        <dbReference type="EMBL" id="CAH2238880.1"/>
    </source>
</evidence>
<dbReference type="Proteomes" id="UP000838756">
    <property type="component" value="Unassembled WGS sequence"/>
</dbReference>
<dbReference type="InterPro" id="IPR036865">
    <property type="entry name" value="CRAL-TRIO_dom_sf"/>
</dbReference>
<feature type="domain" description="CRAL-TRIO" evidence="1">
    <location>
        <begin position="148"/>
        <end position="254"/>
    </location>
</feature>
<dbReference type="GO" id="GO:0016020">
    <property type="term" value="C:membrane"/>
    <property type="evidence" value="ECO:0007669"/>
    <property type="project" value="TreeGrafter"/>
</dbReference>
<protein>
    <submittedName>
        <fullName evidence="2">Jg13690 protein</fullName>
    </submittedName>
</protein>
<dbReference type="AlphaFoldDB" id="A0A8S4RP13"/>
<name>A0A8S4RP13_9NEOP</name>
<dbReference type="SUPFAM" id="SSF52087">
    <property type="entry name" value="CRAL/TRIO domain"/>
    <property type="match status" value="1"/>
</dbReference>
<proteinExistence type="predicted"/>
<dbReference type="PROSITE" id="PS50191">
    <property type="entry name" value="CRAL_TRIO"/>
    <property type="match status" value="1"/>
</dbReference>
<dbReference type="GO" id="GO:1902936">
    <property type="term" value="F:phosphatidylinositol bisphosphate binding"/>
    <property type="evidence" value="ECO:0007669"/>
    <property type="project" value="TreeGrafter"/>
</dbReference>
<reference evidence="2" key="1">
    <citation type="submission" date="2022-03" db="EMBL/GenBank/DDBJ databases">
        <authorList>
            <person name="Lindestad O."/>
        </authorList>
    </citation>
    <scope>NUCLEOTIDE SEQUENCE</scope>
</reference>
<keyword evidence="3" id="KW-1185">Reference proteome</keyword>
<dbReference type="PANTHER" id="PTHR10174:SF222">
    <property type="entry name" value="GH10083P-RELATED"/>
    <property type="match status" value="1"/>
</dbReference>
<evidence type="ECO:0000313" key="3">
    <source>
        <dbReference type="Proteomes" id="UP000838756"/>
    </source>
</evidence>
<dbReference type="PRINTS" id="PR00180">
    <property type="entry name" value="CRETINALDHBP"/>
</dbReference>
<accession>A0A8S4RP13</accession>
<dbReference type="OrthoDB" id="7422178at2759"/>
<dbReference type="Gene3D" id="1.20.5.1200">
    <property type="entry name" value="Alpha-tocopherol transfer"/>
    <property type="match status" value="1"/>
</dbReference>
<dbReference type="InterPro" id="IPR001251">
    <property type="entry name" value="CRAL-TRIO_dom"/>
</dbReference>